<dbReference type="EMBL" id="FNJB01000008">
    <property type="protein sequence ID" value="SDP33712.1"/>
    <property type="molecule type" value="Genomic_DNA"/>
</dbReference>
<proteinExistence type="predicted"/>
<gene>
    <name evidence="2" type="ORF">SAMN05192558_108153</name>
</gene>
<organism evidence="2 3">
    <name type="scientific">Actinokineospora alba</name>
    <dbReference type="NCBI Taxonomy" id="504798"/>
    <lineage>
        <taxon>Bacteria</taxon>
        <taxon>Bacillati</taxon>
        <taxon>Actinomycetota</taxon>
        <taxon>Actinomycetes</taxon>
        <taxon>Pseudonocardiales</taxon>
        <taxon>Pseudonocardiaceae</taxon>
        <taxon>Actinokineospora</taxon>
    </lineage>
</organism>
<dbReference type="InterPro" id="IPR029058">
    <property type="entry name" value="AB_hydrolase_fold"/>
</dbReference>
<keyword evidence="3" id="KW-1185">Reference proteome</keyword>
<dbReference type="OrthoDB" id="27092at2"/>
<protein>
    <submittedName>
        <fullName evidence="2">Pimeloyl-ACP methyl ester carboxylesterase</fullName>
    </submittedName>
</protein>
<evidence type="ECO:0000313" key="2">
    <source>
        <dbReference type="EMBL" id="SDP33712.1"/>
    </source>
</evidence>
<name>A0A1H0RVW5_9PSEU</name>
<dbReference type="PRINTS" id="PR00111">
    <property type="entry name" value="ABHYDROLASE"/>
</dbReference>
<feature type="domain" description="AB hydrolase-1" evidence="1">
    <location>
        <begin position="18"/>
        <end position="255"/>
    </location>
</feature>
<evidence type="ECO:0000313" key="3">
    <source>
        <dbReference type="Proteomes" id="UP000199651"/>
    </source>
</evidence>
<dbReference type="Proteomes" id="UP000199651">
    <property type="component" value="Unassembled WGS sequence"/>
</dbReference>
<dbReference type="PANTHER" id="PTHR46438">
    <property type="entry name" value="ALPHA/BETA-HYDROLASES SUPERFAMILY PROTEIN"/>
    <property type="match status" value="1"/>
</dbReference>
<dbReference type="InterPro" id="IPR000073">
    <property type="entry name" value="AB_hydrolase_1"/>
</dbReference>
<dbReference type="GO" id="GO:0003824">
    <property type="term" value="F:catalytic activity"/>
    <property type="evidence" value="ECO:0007669"/>
    <property type="project" value="UniProtKB-ARBA"/>
</dbReference>
<dbReference type="Pfam" id="PF12697">
    <property type="entry name" value="Abhydrolase_6"/>
    <property type="match status" value="1"/>
</dbReference>
<dbReference type="RefSeq" id="WP_091378637.1">
    <property type="nucleotide sequence ID" value="NZ_FNDV01000005.1"/>
</dbReference>
<reference evidence="3" key="1">
    <citation type="submission" date="2016-10" db="EMBL/GenBank/DDBJ databases">
        <authorList>
            <person name="Varghese N."/>
            <person name="Submissions S."/>
        </authorList>
    </citation>
    <scope>NUCLEOTIDE SEQUENCE [LARGE SCALE GENOMIC DNA]</scope>
    <source>
        <strain evidence="3">IBRC-M 10655</strain>
    </source>
</reference>
<accession>A0A1H0RVW5</accession>
<dbReference type="AlphaFoldDB" id="A0A1H0RVW5"/>
<sequence length="270" mass="28807">MAPKIEVSYERRGQGDPVVLLHGIGHRWQAWEPVLDRLAERHDVIALDLPGFGASPMPSGVFYNVDGAIDMLTEVFDDLGVPNPHLAGNSLGGMLSLEIASRGLARSVTAFAPAGFWSPRDRAWAVRVLSALRASGRTPQSVRDKLFQRKAVRILGGSILFGRPSAITAEVMLADMAAMVACEGFDAVINSGASDYVFNSPPPAVPVTVAWGSRDRVLWPRQAKRAAELLPAAQHVSLVGCGHVPMSDDPQRVAQLILDTCEAAAVDAAA</sequence>
<evidence type="ECO:0000259" key="1">
    <source>
        <dbReference type="Pfam" id="PF12697"/>
    </source>
</evidence>
<dbReference type="Gene3D" id="3.40.50.1820">
    <property type="entry name" value="alpha/beta hydrolase"/>
    <property type="match status" value="1"/>
</dbReference>
<dbReference type="PANTHER" id="PTHR46438:SF11">
    <property type="entry name" value="LIPASE-RELATED"/>
    <property type="match status" value="1"/>
</dbReference>
<dbReference type="SUPFAM" id="SSF53474">
    <property type="entry name" value="alpha/beta-Hydrolases"/>
    <property type="match status" value="1"/>
</dbReference>
<dbReference type="STRING" id="504798.SAMN05421871_105164"/>